<dbReference type="InterPro" id="IPR000182">
    <property type="entry name" value="GNAT_dom"/>
</dbReference>
<dbReference type="SUPFAM" id="SSF55729">
    <property type="entry name" value="Acyl-CoA N-acyltransferases (Nat)"/>
    <property type="match status" value="1"/>
</dbReference>
<accession>A0A5D0NPX5</accession>
<dbReference type="Pfam" id="PF24553">
    <property type="entry name" value="Rv0428c_C"/>
    <property type="match status" value="1"/>
</dbReference>
<dbReference type="CDD" id="cd04301">
    <property type="entry name" value="NAT_SF"/>
    <property type="match status" value="1"/>
</dbReference>
<organism evidence="5 6">
    <name type="scientific">Actinomadura chibensis</name>
    <dbReference type="NCBI Taxonomy" id="392828"/>
    <lineage>
        <taxon>Bacteria</taxon>
        <taxon>Bacillati</taxon>
        <taxon>Actinomycetota</taxon>
        <taxon>Actinomycetes</taxon>
        <taxon>Streptosporangiales</taxon>
        <taxon>Thermomonosporaceae</taxon>
        <taxon>Actinomadura</taxon>
    </lineage>
</organism>
<dbReference type="InterPro" id="IPR016181">
    <property type="entry name" value="Acyl_CoA_acyltransferase"/>
</dbReference>
<dbReference type="PANTHER" id="PTHR43420">
    <property type="entry name" value="ACETYLTRANSFERASE"/>
    <property type="match status" value="1"/>
</dbReference>
<evidence type="ECO:0000313" key="6">
    <source>
        <dbReference type="Proteomes" id="UP000323380"/>
    </source>
</evidence>
<reference evidence="5 6" key="1">
    <citation type="submission" date="2019-08" db="EMBL/GenBank/DDBJ databases">
        <title>Actinomadura sp. nov. CYP1-5 isolated from mountain soil.</title>
        <authorList>
            <person name="Songsumanus A."/>
            <person name="Kuncharoen N."/>
            <person name="Kudo T."/>
            <person name="Yuki M."/>
            <person name="Igarashi Y."/>
            <person name="Tanasupawat S."/>
        </authorList>
    </citation>
    <scope>NUCLEOTIDE SEQUENCE [LARGE SCALE GENOMIC DNA]</scope>
    <source>
        <strain evidence="5 6">JCM 14158</strain>
    </source>
</reference>
<keyword evidence="6" id="KW-1185">Reference proteome</keyword>
<comment type="caution">
    <text evidence="5">The sequence shown here is derived from an EMBL/GenBank/DDBJ whole genome shotgun (WGS) entry which is preliminary data.</text>
</comment>
<dbReference type="AlphaFoldDB" id="A0A5D0NPX5"/>
<evidence type="ECO:0000313" key="5">
    <source>
        <dbReference type="EMBL" id="TYB46131.1"/>
    </source>
</evidence>
<sequence>MTAETARSLQEKAARALPADDTREVGGWRLRHTRGPSWWIGTVLPHGDAEPGELARRIAEAEDFYARRGAAARFQITPGVCPDTLDAALAERGYQRELTVSLRVAATRRLLTRPPSKRVRVDDHPSREWLETWQAVNGGDVDAERDLLRRVPGPSGYASLIDGGSVVAVGRAVADDGWAGIFGMATRAEARGRGAGRDVLAALADWARARRATRMYLQVLTGNRPAVRLYEGAGFGELCGYHYRRR</sequence>
<evidence type="ECO:0000256" key="3">
    <source>
        <dbReference type="SAM" id="MobiDB-lite"/>
    </source>
</evidence>
<evidence type="ECO:0000259" key="4">
    <source>
        <dbReference type="PROSITE" id="PS51186"/>
    </source>
</evidence>
<dbReference type="EMBL" id="VSFG01000002">
    <property type="protein sequence ID" value="TYB46131.1"/>
    <property type="molecule type" value="Genomic_DNA"/>
</dbReference>
<dbReference type="Gene3D" id="3.40.630.30">
    <property type="match status" value="1"/>
</dbReference>
<feature type="region of interest" description="Disordered" evidence="3">
    <location>
        <begin position="1"/>
        <end position="20"/>
    </location>
</feature>
<keyword evidence="2" id="KW-0012">Acyltransferase</keyword>
<dbReference type="STRING" id="1220554.GCA_001552135_04696"/>
<keyword evidence="1 5" id="KW-0808">Transferase</keyword>
<dbReference type="RefSeq" id="WP_067895055.1">
    <property type="nucleotide sequence ID" value="NZ_VSFG01000002.1"/>
</dbReference>
<evidence type="ECO:0000256" key="1">
    <source>
        <dbReference type="ARBA" id="ARBA00022679"/>
    </source>
</evidence>
<dbReference type="PROSITE" id="PS51186">
    <property type="entry name" value="GNAT"/>
    <property type="match status" value="1"/>
</dbReference>
<feature type="compositionally biased region" description="Basic and acidic residues" evidence="3">
    <location>
        <begin position="9"/>
        <end position="20"/>
    </location>
</feature>
<dbReference type="InterPro" id="IPR056935">
    <property type="entry name" value="Rv0428c-like_C"/>
</dbReference>
<dbReference type="Proteomes" id="UP000323380">
    <property type="component" value="Unassembled WGS sequence"/>
</dbReference>
<gene>
    <name evidence="5" type="ORF">FXF69_12590</name>
</gene>
<proteinExistence type="predicted"/>
<dbReference type="GO" id="GO:0016747">
    <property type="term" value="F:acyltransferase activity, transferring groups other than amino-acyl groups"/>
    <property type="evidence" value="ECO:0007669"/>
    <property type="project" value="InterPro"/>
</dbReference>
<evidence type="ECO:0000256" key="2">
    <source>
        <dbReference type="ARBA" id="ARBA00023315"/>
    </source>
</evidence>
<feature type="domain" description="N-acetyltransferase" evidence="4">
    <location>
        <begin position="117"/>
        <end position="246"/>
    </location>
</feature>
<dbReference type="InterPro" id="IPR050680">
    <property type="entry name" value="YpeA/RimI_acetyltransf"/>
</dbReference>
<dbReference type="PANTHER" id="PTHR43420:SF44">
    <property type="entry name" value="ACETYLTRANSFERASE YPEA"/>
    <property type="match status" value="1"/>
</dbReference>
<protein>
    <submittedName>
        <fullName evidence="5">GNAT family N-acetyltransferase</fullName>
    </submittedName>
</protein>
<name>A0A5D0NPX5_9ACTN</name>